<dbReference type="GO" id="GO:0030139">
    <property type="term" value="C:endocytic vesicle"/>
    <property type="evidence" value="ECO:0007669"/>
    <property type="project" value="TreeGrafter"/>
</dbReference>
<dbReference type="AlphaFoldDB" id="A0AA36D2Q1"/>
<dbReference type="SMART" id="SM00167">
    <property type="entry name" value="VPS9"/>
    <property type="match status" value="1"/>
</dbReference>
<dbReference type="InterPro" id="IPR002653">
    <property type="entry name" value="Znf_A20"/>
</dbReference>
<dbReference type="Proteomes" id="UP001177023">
    <property type="component" value="Unassembled WGS sequence"/>
</dbReference>
<dbReference type="Pfam" id="PF01754">
    <property type="entry name" value="zf-A20"/>
    <property type="match status" value="1"/>
</dbReference>
<evidence type="ECO:0000259" key="6">
    <source>
        <dbReference type="PROSITE" id="PS51205"/>
    </source>
</evidence>
<dbReference type="PANTHER" id="PTHR23101">
    <property type="entry name" value="RAB GDP/GTP EXCHANGE FACTOR"/>
    <property type="match status" value="1"/>
</dbReference>
<dbReference type="SMART" id="SM00259">
    <property type="entry name" value="ZnF_A20"/>
    <property type="match status" value="1"/>
</dbReference>
<dbReference type="InterPro" id="IPR003123">
    <property type="entry name" value="VPS9"/>
</dbReference>
<evidence type="ECO:0000259" key="5">
    <source>
        <dbReference type="PROSITE" id="PS51036"/>
    </source>
</evidence>
<sequence length="478" mass="55030">MHSVADPELDDDRRLRVQISERDLLCINGCGFYGTPQWGNRCSKCWRAHQIAEKRDRDYARNKTLLTFEKFEEKRKLSTESRSLTFRNIMKKSPSILSGGSGDNSRDDRDRRSSTATQLRTRQLSPDSSEARVKYTDWLIGNLPTSVVQEITRMTKYAENRINEFDVVPEELSDQVQTFYQHLNDRLSHNKFFVNQDPAFVQDVMEQVERYLSVTTYNRLFCPSPEEEAGDLSLQARIRSLNWVTSGFLEMKLDFTKAEVLESLDDAITECISINSPRRMDEKLDCLLKCCHCIFDALKKSGAPTSADEFLPVLIFILIKANPPLLQSNVKYISRYALPHRVMSGESGYFFTNLSCALQFVQNMNHESLKMDKREFEAYTSGQIQPPPSAANCGCNQAISTMEQTAKRFENLLTEQQKFLEEAEEFARQIEIDEARVMEDYEEVFQTYPKADLVDAMHSAEIEEQKTADMLKECGITQ</sequence>
<keyword evidence="2" id="KW-0863">Zinc-finger</keyword>
<gene>
    <name evidence="7" type="ORF">MSPICULIGERA_LOCUS17217</name>
</gene>
<dbReference type="GO" id="GO:0016192">
    <property type="term" value="P:vesicle-mediated transport"/>
    <property type="evidence" value="ECO:0007669"/>
    <property type="project" value="InterPro"/>
</dbReference>
<organism evidence="7 8">
    <name type="scientific">Mesorhabditis spiculigera</name>
    <dbReference type="NCBI Taxonomy" id="96644"/>
    <lineage>
        <taxon>Eukaryota</taxon>
        <taxon>Metazoa</taxon>
        <taxon>Ecdysozoa</taxon>
        <taxon>Nematoda</taxon>
        <taxon>Chromadorea</taxon>
        <taxon>Rhabditida</taxon>
        <taxon>Rhabditina</taxon>
        <taxon>Rhabditomorpha</taxon>
        <taxon>Rhabditoidea</taxon>
        <taxon>Rhabditidae</taxon>
        <taxon>Mesorhabditinae</taxon>
        <taxon>Mesorhabditis</taxon>
    </lineage>
</organism>
<dbReference type="Gene3D" id="1.20.1050.80">
    <property type="entry name" value="VPS9 domain"/>
    <property type="match status" value="1"/>
</dbReference>
<comment type="caution">
    <text evidence="7">The sequence shown here is derived from an EMBL/GenBank/DDBJ whole genome shotgun (WGS) entry which is preliminary data.</text>
</comment>
<dbReference type="Pfam" id="PF18151">
    <property type="entry name" value="DUF5601"/>
    <property type="match status" value="1"/>
</dbReference>
<reference evidence="7" key="1">
    <citation type="submission" date="2023-06" db="EMBL/GenBank/DDBJ databases">
        <authorList>
            <person name="Delattre M."/>
        </authorList>
    </citation>
    <scope>NUCLEOTIDE SEQUENCE</scope>
    <source>
        <strain evidence="7">AF72</strain>
    </source>
</reference>
<evidence type="ECO:0000256" key="1">
    <source>
        <dbReference type="ARBA" id="ARBA00022723"/>
    </source>
</evidence>
<evidence type="ECO:0000256" key="4">
    <source>
        <dbReference type="SAM" id="MobiDB-lite"/>
    </source>
</evidence>
<proteinExistence type="predicted"/>
<protein>
    <recommendedName>
        <fullName evidence="9">Rab5 GDP/GTP exchange factor</fullName>
    </recommendedName>
</protein>
<dbReference type="GO" id="GO:0005829">
    <property type="term" value="C:cytosol"/>
    <property type="evidence" value="ECO:0007669"/>
    <property type="project" value="TreeGrafter"/>
</dbReference>
<dbReference type="GO" id="GO:0031267">
    <property type="term" value="F:small GTPase binding"/>
    <property type="evidence" value="ECO:0007669"/>
    <property type="project" value="TreeGrafter"/>
</dbReference>
<dbReference type="Gene3D" id="1.20.5.4770">
    <property type="match status" value="1"/>
</dbReference>
<dbReference type="Pfam" id="PF02204">
    <property type="entry name" value="VPS9"/>
    <property type="match status" value="1"/>
</dbReference>
<keyword evidence="3" id="KW-0862">Zinc</keyword>
<keyword evidence="8" id="KW-1185">Reference proteome</keyword>
<feature type="compositionally biased region" description="Polar residues" evidence="4">
    <location>
        <begin position="115"/>
        <end position="128"/>
    </location>
</feature>
<evidence type="ECO:0000313" key="7">
    <source>
        <dbReference type="EMBL" id="CAJ0578980.1"/>
    </source>
</evidence>
<dbReference type="PANTHER" id="PTHR23101:SF122">
    <property type="entry name" value="RABAPTIN-5-ASSOCIATED EXCHANGE FACTOR FOR RAB5"/>
    <property type="match status" value="1"/>
</dbReference>
<dbReference type="PROSITE" id="PS51205">
    <property type="entry name" value="VPS9"/>
    <property type="match status" value="1"/>
</dbReference>
<dbReference type="EMBL" id="CATQJA010002655">
    <property type="protein sequence ID" value="CAJ0578980.1"/>
    <property type="molecule type" value="Genomic_DNA"/>
</dbReference>
<feature type="compositionally biased region" description="Basic and acidic residues" evidence="4">
    <location>
        <begin position="104"/>
        <end position="113"/>
    </location>
</feature>
<dbReference type="SUPFAM" id="SSF109993">
    <property type="entry name" value="VPS9 domain"/>
    <property type="match status" value="1"/>
</dbReference>
<dbReference type="GO" id="GO:0008270">
    <property type="term" value="F:zinc ion binding"/>
    <property type="evidence" value="ECO:0007669"/>
    <property type="project" value="UniProtKB-KW"/>
</dbReference>
<evidence type="ECO:0008006" key="9">
    <source>
        <dbReference type="Google" id="ProtNLM"/>
    </source>
</evidence>
<dbReference type="Gene3D" id="1.10.246.120">
    <property type="match status" value="1"/>
</dbReference>
<evidence type="ECO:0000256" key="2">
    <source>
        <dbReference type="ARBA" id="ARBA00022771"/>
    </source>
</evidence>
<dbReference type="InterPro" id="IPR045046">
    <property type="entry name" value="Vps9-like"/>
</dbReference>
<feature type="non-terminal residue" evidence="7">
    <location>
        <position position="1"/>
    </location>
</feature>
<dbReference type="InterPro" id="IPR037191">
    <property type="entry name" value="VPS9_dom_sf"/>
</dbReference>
<dbReference type="GO" id="GO:0005085">
    <property type="term" value="F:guanyl-nucleotide exchange factor activity"/>
    <property type="evidence" value="ECO:0007669"/>
    <property type="project" value="InterPro"/>
</dbReference>
<evidence type="ECO:0000256" key="3">
    <source>
        <dbReference type="ARBA" id="ARBA00022833"/>
    </source>
</evidence>
<name>A0AA36D2Q1_9BILA</name>
<accession>A0AA36D2Q1</accession>
<evidence type="ECO:0000313" key="8">
    <source>
        <dbReference type="Proteomes" id="UP001177023"/>
    </source>
</evidence>
<keyword evidence="1" id="KW-0479">Metal-binding</keyword>
<dbReference type="PROSITE" id="PS51036">
    <property type="entry name" value="ZF_A20"/>
    <property type="match status" value="1"/>
</dbReference>
<feature type="region of interest" description="Disordered" evidence="4">
    <location>
        <begin position="93"/>
        <end position="128"/>
    </location>
</feature>
<dbReference type="InterPro" id="IPR041545">
    <property type="entry name" value="DUF5601"/>
</dbReference>
<feature type="domain" description="VPS9" evidence="6">
    <location>
        <begin position="228"/>
        <end position="370"/>
    </location>
</feature>
<dbReference type="SUPFAM" id="SSF57716">
    <property type="entry name" value="Glucocorticoid receptor-like (DNA-binding domain)"/>
    <property type="match status" value="1"/>
</dbReference>
<feature type="domain" description="A20-type" evidence="5">
    <location>
        <begin position="20"/>
        <end position="54"/>
    </location>
</feature>
<dbReference type="GO" id="GO:0003677">
    <property type="term" value="F:DNA binding"/>
    <property type="evidence" value="ECO:0007669"/>
    <property type="project" value="InterPro"/>
</dbReference>